<keyword evidence="10" id="KW-1133">Transmembrane helix</keyword>
<evidence type="ECO:0000256" key="3">
    <source>
        <dbReference type="ARBA" id="ARBA00022448"/>
    </source>
</evidence>
<evidence type="ECO:0000256" key="6">
    <source>
        <dbReference type="ARBA" id="ARBA00023010"/>
    </source>
</evidence>
<evidence type="ECO:0000256" key="8">
    <source>
        <dbReference type="ARBA" id="ARBA00023136"/>
    </source>
</evidence>
<dbReference type="InterPro" id="IPR036869">
    <property type="entry name" value="J_dom_sf"/>
</dbReference>
<gene>
    <name evidence="11" type="primary">CG1409-RB</name>
</gene>
<dbReference type="Pfam" id="PF03656">
    <property type="entry name" value="Pam16"/>
    <property type="match status" value="1"/>
</dbReference>
<keyword evidence="10" id="KW-0812">Transmembrane</keyword>
<feature type="region of interest" description="Disordered" evidence="9">
    <location>
        <begin position="140"/>
        <end position="169"/>
    </location>
</feature>
<dbReference type="GO" id="GO:0030150">
    <property type="term" value="P:protein import into mitochondrial matrix"/>
    <property type="evidence" value="ECO:0007669"/>
    <property type="project" value="InterPro"/>
</dbReference>
<dbReference type="VEuPathDB" id="VectorBase:FBgn0029964"/>
<dbReference type="FunFam" id="1.10.287.110:FF:000006">
    <property type="entry name" value="Import inner membrane translocase subunit TIM16"/>
    <property type="match status" value="1"/>
</dbReference>
<keyword evidence="3" id="KW-0813">Transport</keyword>
<proteinExistence type="evidence at transcript level"/>
<evidence type="ECO:0000313" key="11">
    <source>
        <dbReference type="EMBL" id="ACD81683.1"/>
    </source>
</evidence>
<keyword evidence="6" id="KW-0811">Translocation</keyword>
<feature type="compositionally biased region" description="Basic and acidic residues" evidence="9">
    <location>
        <begin position="160"/>
        <end position="169"/>
    </location>
</feature>
<dbReference type="PANTHER" id="PTHR12388:SF0">
    <property type="entry name" value="MITOCHONDRIAL IMPORT INNER MEMBRANE TRANSLOCASE SUBUNIT TIM16"/>
    <property type="match status" value="1"/>
</dbReference>
<dbReference type="InterPro" id="IPR005341">
    <property type="entry name" value="Tim16"/>
</dbReference>
<accession>B3DMN1</accession>
<organism evidence="11">
    <name type="scientific">Drosophila melanogaster</name>
    <name type="common">Fruit fly</name>
    <dbReference type="NCBI Taxonomy" id="7227"/>
    <lineage>
        <taxon>Eukaryota</taxon>
        <taxon>Metazoa</taxon>
        <taxon>Ecdysozoa</taxon>
        <taxon>Arthropoda</taxon>
        <taxon>Hexapoda</taxon>
        <taxon>Insecta</taxon>
        <taxon>Pterygota</taxon>
        <taxon>Neoptera</taxon>
        <taxon>Endopterygota</taxon>
        <taxon>Diptera</taxon>
        <taxon>Brachycera</taxon>
        <taxon>Muscomorpha</taxon>
        <taxon>Ephydroidea</taxon>
        <taxon>Drosophilidae</taxon>
        <taxon>Drosophila</taxon>
        <taxon>Sophophora</taxon>
    </lineage>
</organism>
<dbReference type="OrthoDB" id="10262892at2759"/>
<evidence type="ECO:0000256" key="10">
    <source>
        <dbReference type="SAM" id="Phobius"/>
    </source>
</evidence>
<evidence type="ECO:0000256" key="9">
    <source>
        <dbReference type="SAM" id="MobiDB-lite"/>
    </source>
</evidence>
<evidence type="ECO:0000256" key="4">
    <source>
        <dbReference type="ARBA" id="ARBA00022792"/>
    </source>
</evidence>
<dbReference type="ExpressionAtlas" id="B3DMN1">
    <property type="expression patterns" value="baseline and differential"/>
</dbReference>
<dbReference type="PANTHER" id="PTHR12388">
    <property type="entry name" value="MITOCHONDRIA ASSOCIATED GRANULOCYTE MACROPHAGE CSF SIGNALING MOLECULE"/>
    <property type="match status" value="1"/>
</dbReference>
<keyword evidence="5" id="KW-0653">Protein transport</keyword>
<evidence type="ECO:0000256" key="2">
    <source>
        <dbReference type="ARBA" id="ARBA00008817"/>
    </source>
</evidence>
<keyword evidence="7" id="KW-0496">Mitochondrion</keyword>
<protein>
    <submittedName>
        <fullName evidence="11">FI08048p</fullName>
    </submittedName>
</protein>
<evidence type="ECO:0000256" key="1">
    <source>
        <dbReference type="ARBA" id="ARBA00004443"/>
    </source>
</evidence>
<comment type="similarity">
    <text evidence="2">Belongs to the TIM16/PAM16 family.</text>
</comment>
<comment type="subcellular location">
    <subcellularLocation>
        <location evidence="1">Mitochondrion inner membrane</location>
        <topology evidence="1">Peripheral membrane protein</topology>
        <orientation evidence="1">Matrix side</orientation>
    </subcellularLocation>
</comment>
<evidence type="ECO:0000256" key="7">
    <source>
        <dbReference type="ARBA" id="ARBA00023128"/>
    </source>
</evidence>
<dbReference type="Gene3D" id="1.10.287.110">
    <property type="entry name" value="DnaJ domain"/>
    <property type="match status" value="1"/>
</dbReference>
<keyword evidence="8 10" id="KW-0472">Membrane</keyword>
<dbReference type="HOGENOM" id="CLU_101461_3_0_1"/>
<feature type="transmembrane region" description="Helical" evidence="10">
    <location>
        <begin position="20"/>
        <end position="40"/>
    </location>
</feature>
<dbReference type="AlphaFoldDB" id="B3DMN1"/>
<sequence length="169" mass="19122">MISEISTQSRAKFPLDKQKMARYLAQIIILGAQLVGRALVKTMRQELQAFEDAARLQETLKANDPNSGRSAVAKTMTLAEAQQILDVSDLTNRQAIDTHYQHLFRVNDKSTGGSFYIQSKVFRAKERIDQELERTELLVKTDDSHSILPTPPESSQFQCENKEPGQKSR</sequence>
<keyword evidence="4" id="KW-0999">Mitochondrion inner membrane</keyword>
<evidence type="ECO:0000256" key="5">
    <source>
        <dbReference type="ARBA" id="ARBA00022927"/>
    </source>
</evidence>
<dbReference type="Bgee" id="FBgn0029964">
    <property type="expression patterns" value="Expressed in early-mid elongation-stage spermatid (Drosophila) in testis and 15 other cell types or tissues"/>
</dbReference>
<reference evidence="11" key="1">
    <citation type="submission" date="2008-05" db="EMBL/GenBank/DDBJ databases">
        <authorList>
            <person name="Carlson J."/>
            <person name="Booth B."/>
            <person name="Frise E."/>
            <person name="Park S."/>
            <person name="Wan K."/>
            <person name="Yu C."/>
            <person name="Celniker S."/>
        </authorList>
    </citation>
    <scope>NUCLEOTIDE SEQUENCE</scope>
</reference>
<dbReference type="EMBL" id="BT032669">
    <property type="protein sequence ID" value="ACD81683.1"/>
    <property type="molecule type" value="mRNA"/>
</dbReference>
<name>B3DMN1_DROME</name>
<dbReference type="GO" id="GO:0005744">
    <property type="term" value="C:TIM23 mitochondrial import inner membrane translocase complex"/>
    <property type="evidence" value="ECO:0007669"/>
    <property type="project" value="InterPro"/>
</dbReference>